<dbReference type="RefSeq" id="WP_101353478.1">
    <property type="nucleotide sequence ID" value="NZ_PIQO01000003.1"/>
</dbReference>
<reference evidence="1 2" key="1">
    <citation type="submission" date="2017-11" db="EMBL/GenBank/DDBJ databases">
        <title>Bacillus camelliae sp. nov., isolated from pu'er tea.</title>
        <authorList>
            <person name="Niu L."/>
        </authorList>
    </citation>
    <scope>NUCLEOTIDE SEQUENCE [LARGE SCALE GENOMIC DNA]</scope>
    <source>
        <strain evidence="1 2">7578-1</strain>
    </source>
</reference>
<protein>
    <submittedName>
        <fullName evidence="1">Uncharacterized protein</fullName>
    </submittedName>
</protein>
<sequence>MLAYICECEHPEPEIITEEQYHKRKPLKRTRLIEICANCSRITDKPPLTKWVRIEIDEIPEFVLARNRGGNILDKEVLAFIENIPEDMSYGEAIKLIEERFPSD</sequence>
<comment type="caution">
    <text evidence="1">The sequence shown here is derived from an EMBL/GenBank/DDBJ whole genome shotgun (WGS) entry which is preliminary data.</text>
</comment>
<dbReference type="AlphaFoldDB" id="A0A2N3LNJ1"/>
<evidence type="ECO:0000313" key="2">
    <source>
        <dbReference type="Proteomes" id="UP000233440"/>
    </source>
</evidence>
<gene>
    <name evidence="1" type="ORF">CWO92_06980</name>
</gene>
<dbReference type="EMBL" id="PIQO01000003">
    <property type="protein sequence ID" value="PKR86109.1"/>
    <property type="molecule type" value="Genomic_DNA"/>
</dbReference>
<accession>A0A2N3LNJ1</accession>
<evidence type="ECO:0000313" key="1">
    <source>
        <dbReference type="EMBL" id="PKR86109.1"/>
    </source>
</evidence>
<organism evidence="1 2">
    <name type="scientific">Heyndrickxia camelliae</name>
    <dbReference type="NCBI Taxonomy" id="1707093"/>
    <lineage>
        <taxon>Bacteria</taxon>
        <taxon>Bacillati</taxon>
        <taxon>Bacillota</taxon>
        <taxon>Bacilli</taxon>
        <taxon>Bacillales</taxon>
        <taxon>Bacillaceae</taxon>
        <taxon>Heyndrickxia</taxon>
    </lineage>
</organism>
<dbReference type="Proteomes" id="UP000233440">
    <property type="component" value="Unassembled WGS sequence"/>
</dbReference>
<name>A0A2N3LNJ1_9BACI</name>
<proteinExistence type="predicted"/>
<keyword evidence="2" id="KW-1185">Reference proteome</keyword>